<reference evidence="3 4" key="1">
    <citation type="journal article" date="2010" name="J. Bacteriol.">
        <title>Biochemical characterization of a novel indole prenyltransferase from Streptomyces sp. SN-593.</title>
        <authorList>
            <person name="Takahashi S."/>
            <person name="Takagi H."/>
            <person name="Toyoda A."/>
            <person name="Uramoto M."/>
            <person name="Nogawa T."/>
            <person name="Ueki M."/>
            <person name="Sakaki Y."/>
            <person name="Osada H."/>
        </authorList>
    </citation>
    <scope>NUCLEOTIDE SEQUENCE [LARGE SCALE GENOMIC DNA]</scope>
    <source>
        <strain evidence="3 4">SN-593</strain>
    </source>
</reference>
<protein>
    <submittedName>
        <fullName evidence="3">Uncharacterized protein</fullName>
    </submittedName>
</protein>
<sequence length="269" mass="27920">MITEPEASWEAGGDGWGAGDGRGDGGAADEGPRGAALPGPRTGGAEVLAGLPPRPSRLRSLPGWVWGVLAGALAVALTGAGLAWAGDLPQRHRGPDLHGYRIGQSPCTDHVFDAFSAAVDPVSSGVWPAVFEHTPPLDRAQCGFVAQGARGQGARTSYDVQVDVALHRRTDPAPEFDAQRSVDPSSLRVAERTRPLPGLGDEAYLLTFDDLTRIVKVRSGGAVLAIRLQTTTTAYGTGPDTEEPDLPDLDRLTPSLVAAARAILAGLAS</sequence>
<organism evidence="3 4">
    <name type="scientific">Actinacidiphila reveromycinica</name>
    <dbReference type="NCBI Taxonomy" id="659352"/>
    <lineage>
        <taxon>Bacteria</taxon>
        <taxon>Bacillati</taxon>
        <taxon>Actinomycetota</taxon>
        <taxon>Actinomycetes</taxon>
        <taxon>Kitasatosporales</taxon>
        <taxon>Streptomycetaceae</taxon>
        <taxon>Actinacidiphila</taxon>
    </lineage>
</organism>
<proteinExistence type="predicted"/>
<dbReference type="AlphaFoldDB" id="A0A7U3UNQ6"/>
<feature type="compositionally biased region" description="Gly residues" evidence="1">
    <location>
        <begin position="12"/>
        <end position="28"/>
    </location>
</feature>
<gene>
    <name evidence="3" type="ORF">RVR_938</name>
</gene>
<dbReference type="EMBL" id="AP018365">
    <property type="protein sequence ID" value="BBA95890.1"/>
    <property type="molecule type" value="Genomic_DNA"/>
</dbReference>
<name>A0A7U3UNQ6_9ACTN</name>
<keyword evidence="2" id="KW-0812">Transmembrane</keyword>
<evidence type="ECO:0000313" key="4">
    <source>
        <dbReference type="Proteomes" id="UP000595703"/>
    </source>
</evidence>
<evidence type="ECO:0000256" key="2">
    <source>
        <dbReference type="SAM" id="Phobius"/>
    </source>
</evidence>
<evidence type="ECO:0000313" key="3">
    <source>
        <dbReference type="EMBL" id="BBA95890.1"/>
    </source>
</evidence>
<dbReference type="KEGG" id="arev:RVR_938"/>
<keyword evidence="2" id="KW-0472">Membrane</keyword>
<reference evidence="3 4" key="3">
    <citation type="journal article" date="2011" name="Nat. Chem. Biol.">
        <title>Reveromycin A biosynthesis uses RevG and RevJ for stereospecific spiroacetal formation.</title>
        <authorList>
            <person name="Takahashi S."/>
            <person name="Toyoda A."/>
            <person name="Sekiyama Y."/>
            <person name="Takagi H."/>
            <person name="Nogawa T."/>
            <person name="Uramoto M."/>
            <person name="Suzuki R."/>
            <person name="Koshino H."/>
            <person name="Kumano T."/>
            <person name="Panthee S."/>
            <person name="Dairi T."/>
            <person name="Ishikawa J."/>
            <person name="Ikeda H."/>
            <person name="Sakaki Y."/>
            <person name="Osada H."/>
        </authorList>
    </citation>
    <scope>NUCLEOTIDE SEQUENCE [LARGE SCALE GENOMIC DNA]</scope>
    <source>
        <strain evidence="3 4">SN-593</strain>
    </source>
</reference>
<evidence type="ECO:0000256" key="1">
    <source>
        <dbReference type="SAM" id="MobiDB-lite"/>
    </source>
</evidence>
<reference evidence="3 4" key="4">
    <citation type="journal article" date="2020" name="Sci. Rep.">
        <title>beta-carboline chemical signals induce reveromycin production through a LuxR family regulator in Streptomyces sp. SN-593.</title>
        <authorList>
            <person name="Panthee S."/>
            <person name="Kito N."/>
            <person name="Hayashi T."/>
            <person name="Shimizu T."/>
            <person name="Ishikawa J."/>
            <person name="Hamamoto H."/>
            <person name="Osada H."/>
            <person name="Takahashi S."/>
        </authorList>
    </citation>
    <scope>NUCLEOTIDE SEQUENCE [LARGE SCALE GENOMIC DNA]</scope>
    <source>
        <strain evidence="3 4">SN-593</strain>
    </source>
</reference>
<feature type="transmembrane region" description="Helical" evidence="2">
    <location>
        <begin position="64"/>
        <end position="85"/>
    </location>
</feature>
<keyword evidence="2" id="KW-1133">Transmembrane helix</keyword>
<dbReference type="Proteomes" id="UP000595703">
    <property type="component" value="Chromosome"/>
</dbReference>
<reference evidence="3 4" key="2">
    <citation type="journal article" date="2011" name="J. Antibiot.">
        <title>Furaquinocins I and J: novel polyketide isoprenoid hybrid compounds from Streptomyces reveromyceticus SN-593.</title>
        <authorList>
            <person name="Panthee S."/>
            <person name="Takahashi S."/>
            <person name="Takagi H."/>
            <person name="Nogawa T."/>
            <person name="Oowada E."/>
            <person name="Uramoto M."/>
            <person name="Osada H."/>
        </authorList>
    </citation>
    <scope>NUCLEOTIDE SEQUENCE [LARGE SCALE GENOMIC DNA]</scope>
    <source>
        <strain evidence="3 4">SN-593</strain>
    </source>
</reference>
<keyword evidence="4" id="KW-1185">Reference proteome</keyword>
<dbReference type="RefSeq" id="WP_202232408.1">
    <property type="nucleotide sequence ID" value="NZ_AP018365.1"/>
</dbReference>
<feature type="region of interest" description="Disordered" evidence="1">
    <location>
        <begin position="1"/>
        <end position="53"/>
    </location>
</feature>
<accession>A0A7U3UNQ6</accession>